<feature type="coiled-coil region" evidence="1">
    <location>
        <begin position="294"/>
        <end position="342"/>
    </location>
</feature>
<evidence type="ECO:0000256" key="2">
    <source>
        <dbReference type="SAM" id="MobiDB-lite"/>
    </source>
</evidence>
<evidence type="ECO:0000256" key="1">
    <source>
        <dbReference type="SAM" id="Coils"/>
    </source>
</evidence>
<gene>
    <name evidence="3" type="ORF">Fcan01_09977</name>
</gene>
<organism evidence="3 4">
    <name type="scientific">Folsomia candida</name>
    <name type="common">Springtail</name>
    <dbReference type="NCBI Taxonomy" id="158441"/>
    <lineage>
        <taxon>Eukaryota</taxon>
        <taxon>Metazoa</taxon>
        <taxon>Ecdysozoa</taxon>
        <taxon>Arthropoda</taxon>
        <taxon>Hexapoda</taxon>
        <taxon>Collembola</taxon>
        <taxon>Entomobryomorpha</taxon>
        <taxon>Isotomoidea</taxon>
        <taxon>Isotomidae</taxon>
        <taxon>Proisotominae</taxon>
        <taxon>Folsomia</taxon>
    </lineage>
</organism>
<protein>
    <submittedName>
        <fullName evidence="3">Uncharacterized protein</fullName>
    </submittedName>
</protein>
<dbReference type="OMA" id="QIAIMED"/>
<dbReference type="AlphaFoldDB" id="A0A226EDE5"/>
<accession>A0A226EDE5</accession>
<dbReference type="OrthoDB" id="8251690at2759"/>
<name>A0A226EDE5_FOLCA</name>
<evidence type="ECO:0000313" key="4">
    <source>
        <dbReference type="Proteomes" id="UP000198287"/>
    </source>
</evidence>
<feature type="coiled-coil region" evidence="1">
    <location>
        <begin position="635"/>
        <end position="662"/>
    </location>
</feature>
<comment type="caution">
    <text evidence="3">The sequence shown here is derived from an EMBL/GenBank/DDBJ whole genome shotgun (WGS) entry which is preliminary data.</text>
</comment>
<evidence type="ECO:0000313" key="3">
    <source>
        <dbReference type="EMBL" id="OXA55440.1"/>
    </source>
</evidence>
<dbReference type="EMBL" id="LNIX01000004">
    <property type="protein sequence ID" value="OXA55440.1"/>
    <property type="molecule type" value="Genomic_DNA"/>
</dbReference>
<proteinExistence type="predicted"/>
<feature type="compositionally biased region" description="Polar residues" evidence="2">
    <location>
        <begin position="89"/>
        <end position="105"/>
    </location>
</feature>
<reference evidence="3 4" key="1">
    <citation type="submission" date="2015-12" db="EMBL/GenBank/DDBJ databases">
        <title>The genome of Folsomia candida.</title>
        <authorList>
            <person name="Faddeeva A."/>
            <person name="Derks M.F."/>
            <person name="Anvar Y."/>
            <person name="Smit S."/>
            <person name="Van Straalen N."/>
            <person name="Roelofs D."/>
        </authorList>
    </citation>
    <scope>NUCLEOTIDE SEQUENCE [LARGE SCALE GENOMIC DNA]</scope>
    <source>
        <strain evidence="3 4">VU population</strain>
        <tissue evidence="3">Whole body</tissue>
    </source>
</reference>
<feature type="compositionally biased region" description="Polar residues" evidence="2">
    <location>
        <begin position="57"/>
        <end position="77"/>
    </location>
</feature>
<keyword evidence="1" id="KW-0175">Coiled coil</keyword>
<keyword evidence="4" id="KW-1185">Reference proteome</keyword>
<dbReference type="Proteomes" id="UP000198287">
    <property type="component" value="Unassembled WGS sequence"/>
</dbReference>
<sequence length="709" mass="80718">MAKVFGLENGPEDVYLDHISEVDSDEEHRDADIKNFLDEELGNETFHDSDSGDDTSYRNGSNFSNHNNCSFVSNKDGSINGRGSGAQSGQGDFMTEQQEQQKGIFQTPKLNESGTVKKRINFSTMQNSIPLQNDDSDGSSKGTNGFVRGLNGHGNHLNGNGIDTTSRLAKYPKPTEKNNNHVTDLYQKNFEMDEIVVPNPTISLLHKEHCPQSYNDGLSDGIWPSADSNNVEKLKAMCELRERQVHRIEESLAANQKEKRALNHQIGLMKAEMVQMKSQCDEAEKFAEMKDEEVVYLKTKIQEAIEEYQKARRNEELAHNHSQRIQLENDKLRQEVQMLSSLGTSTQQAELNDVVRQHQEKHAQDHASWRKVVAKLEGEISTYKRAQHLFVDDSHTIIKASVQTQTEYQPEEELEQRERELAAQEFQEEFGDLGEDFLNQLKDLPEPVIIKRVREEWKTAKNKLVVHFLTEIKRYKQLLTSLPGELYNAWEQRQKELGLSQPFTIKPLLRQAATMTEETYTRPPQYEKATSLKTSRIEAVQNLPESADAATDARSPEMKEEAIQVNFAAVLASTHPDAVDFHTQTKTSPSNSGFGEEKETSSVLVQTDETLDTYKTLAALIDSWSREVTVCKQRADFAESKSSAAEEELKTLNGKFIQLQKATKLCRKQWKKQEENLRSTNAKMKAHYMEVMHHLDDKLAIVDQIELEN</sequence>
<feature type="region of interest" description="Disordered" evidence="2">
    <location>
        <begin position="40"/>
        <end position="105"/>
    </location>
</feature>